<evidence type="ECO:0000313" key="10">
    <source>
        <dbReference type="Proteomes" id="UP001189429"/>
    </source>
</evidence>
<evidence type="ECO:0000256" key="2">
    <source>
        <dbReference type="ARBA" id="ARBA00022679"/>
    </source>
</evidence>
<feature type="region of interest" description="Disordered" evidence="7">
    <location>
        <begin position="43"/>
        <end position="64"/>
    </location>
</feature>
<protein>
    <recommendedName>
        <fullName evidence="8">Phosphofructokinase domain-containing protein</fullName>
    </recommendedName>
</protein>
<keyword evidence="6" id="KW-0324">Glycolysis</keyword>
<evidence type="ECO:0000256" key="6">
    <source>
        <dbReference type="ARBA" id="ARBA00023152"/>
    </source>
</evidence>
<keyword evidence="2" id="KW-0808">Transferase</keyword>
<gene>
    <name evidence="9" type="ORF">PCOR1329_LOCUS10029</name>
</gene>
<dbReference type="Gene3D" id="3.40.50.450">
    <property type="match status" value="3"/>
</dbReference>
<accession>A0ABN9Q9K9</accession>
<evidence type="ECO:0000256" key="7">
    <source>
        <dbReference type="SAM" id="MobiDB-lite"/>
    </source>
</evidence>
<dbReference type="InterPro" id="IPR035966">
    <property type="entry name" value="PKF_sf"/>
</dbReference>
<dbReference type="PANTHER" id="PTHR43650">
    <property type="entry name" value="PYROPHOSPHATE--FRUCTOSE 6-PHOSPHATE 1-PHOSPHOTRANSFERASE"/>
    <property type="match status" value="1"/>
</dbReference>
<evidence type="ECO:0000256" key="5">
    <source>
        <dbReference type="ARBA" id="ARBA00022842"/>
    </source>
</evidence>
<dbReference type="EMBL" id="CAUYUJ010002825">
    <property type="protein sequence ID" value="CAK0802524.1"/>
    <property type="molecule type" value="Genomic_DNA"/>
</dbReference>
<evidence type="ECO:0000256" key="1">
    <source>
        <dbReference type="ARBA" id="ARBA00022490"/>
    </source>
</evidence>
<keyword evidence="4" id="KW-0418">Kinase</keyword>
<evidence type="ECO:0000256" key="4">
    <source>
        <dbReference type="ARBA" id="ARBA00022777"/>
    </source>
</evidence>
<comment type="caution">
    <text evidence="9">The sequence shown here is derived from an EMBL/GenBank/DDBJ whole genome shotgun (WGS) entry which is preliminary data.</text>
</comment>
<feature type="domain" description="Phosphofructokinase" evidence="8">
    <location>
        <begin position="719"/>
        <end position="958"/>
    </location>
</feature>
<dbReference type="InterPro" id="IPR000023">
    <property type="entry name" value="Phosphofructokinase_dom"/>
</dbReference>
<evidence type="ECO:0000256" key="3">
    <source>
        <dbReference type="ARBA" id="ARBA00022723"/>
    </source>
</evidence>
<evidence type="ECO:0000313" key="9">
    <source>
        <dbReference type="EMBL" id="CAK0802524.1"/>
    </source>
</evidence>
<dbReference type="PANTHER" id="PTHR43650:SF1">
    <property type="entry name" value="PYROPHOSPHATE--FRUCTOSE 6-PHOSPHATE 1-PHOSPHOTRANSFERASE SUBUNIT BETA 2"/>
    <property type="match status" value="1"/>
</dbReference>
<sequence>MTPPGPGGERLIRDSSRRSLLEELRAGAVPQLPGPLEAARVQLQEAAGPEAEPPRGSHGALADGTLGSIEGLKPLLAVPQAEADAGATAAPERLRVAVASVSNAVAASGTHNVILGLRAFLDKGGLAGSELWGIRSLAKGNEFEIVSSDCQHYLNQGGCDLLPTITLAKATDRLVKQVAAICERMELDGLLFLCGPSELAEVTKISEFFGKTGVRTGVHAVVHSLSGWVQVPPWVETNLGFDSASGILAEVAGNFTLRAQRLNRDAYHFVSCGSPTLTLELAMQTHPTLCYLGADVAERGLLLQGIIDEICDVVVSRHHDHGLHSGVVMVSDDFFERLVEMRQLRDELCSLRKTKPADMRSVEGARESLPPELRTFFEMLPADVCHALVLRTDVHGMPMLLPQETERELGSLVTRCLSRRRSQGEPTVDNFDQQPHSLRHIAVSPMPTLFDCQLGYALGHVAGALVQARKNGYAASMRDVLSEPTRWVPCAVPLAWLLRPGPDGAPAVLRRQLTPEDALLSVWCAVRDRWRWQLSCRQPGPVQFWGPSSSSWPTYTLRASCQGAKALLRELSEEETGQAPEDFEGVVSDFLRFRLKRRQLAMLSPLQRWRATYEPKLPKVFRGRFRIVEAEQKGRVCADLVLLSKAFPSLWRTDQLKTVRIVQKAKEEVGVVGSLVTELNLDEAEIDAEEDRTPTPFNRQISKGTTEDLMLDFPRTRMRVGVALVGRAAPGANNVVMGLHSYVTALGGTVVCIVMGIHGIRAGLSFELTPELLAVHLNQGGSDLLGQSQPEDLDTTGGDFAACAKTVRRLQLSGLVIWGGTSTHSWTVGLAEYFSEHQVSTSVVAVPASVQSDLPLVEQSLGYDSVCKMFASIVGNLATQAASSGMLWCFVRIPGRSISHIAAEIALQTHPHVLLTGQTVEDQSLGLPEVTQLICDVVEERAREGRNYGVVLIPDQLLSSVREMRQLFGELAMIRQAFPDVLEAPQSGGVTRDWGPLLSLMPPLSRALLQSFPERTRAQVCSSVCSAMDQGQSDTGEFVPDLRTVETEVMWYTLRCYICESAPNWLGRQIFQTLVETEMHRRVLLGTYKGPFKILTYSLPLQGRAAMPTNFDCDLGYTSGYTAGVLIDSQCTGVFVDVSRLKESVDDWEVGGTSLASLVGSLDLGVKRTPGHCRGKGGRSQAANGIDGTRGCEQKAGKMNHQAPSYKILPRKRLMYDLSRGSEFNIPEAVESTLLSPGSAQFAGPCAGEKTKTLCMPQLQRVRQMALMEEKMAELKAKASEGPNLTCFKLCA</sequence>
<dbReference type="Gene3D" id="1.10.10.480">
    <property type="entry name" value="Phosphofructokinase, domain 3"/>
    <property type="match status" value="1"/>
</dbReference>
<keyword evidence="5" id="KW-0460">Magnesium</keyword>
<proteinExistence type="predicted"/>
<dbReference type="Gene3D" id="3.40.50.460">
    <property type="entry name" value="Phosphofructokinase domain"/>
    <property type="match status" value="1"/>
</dbReference>
<dbReference type="Proteomes" id="UP001189429">
    <property type="component" value="Unassembled WGS sequence"/>
</dbReference>
<dbReference type="SUPFAM" id="SSF53784">
    <property type="entry name" value="Phosphofructokinase"/>
    <property type="match status" value="2"/>
</dbReference>
<reference evidence="9" key="1">
    <citation type="submission" date="2023-10" db="EMBL/GenBank/DDBJ databases">
        <authorList>
            <person name="Chen Y."/>
            <person name="Shah S."/>
            <person name="Dougan E. K."/>
            <person name="Thang M."/>
            <person name="Chan C."/>
        </authorList>
    </citation>
    <scope>NUCLEOTIDE SEQUENCE [LARGE SCALE GENOMIC DNA]</scope>
</reference>
<name>A0ABN9Q9K9_9DINO</name>
<evidence type="ECO:0000259" key="8">
    <source>
        <dbReference type="Pfam" id="PF00365"/>
    </source>
</evidence>
<keyword evidence="10" id="KW-1185">Reference proteome</keyword>
<organism evidence="9 10">
    <name type="scientific">Prorocentrum cordatum</name>
    <dbReference type="NCBI Taxonomy" id="2364126"/>
    <lineage>
        <taxon>Eukaryota</taxon>
        <taxon>Sar</taxon>
        <taxon>Alveolata</taxon>
        <taxon>Dinophyceae</taxon>
        <taxon>Prorocentrales</taxon>
        <taxon>Prorocentraceae</taxon>
        <taxon>Prorocentrum</taxon>
    </lineage>
</organism>
<dbReference type="Pfam" id="PF00365">
    <property type="entry name" value="PFK"/>
    <property type="match status" value="1"/>
</dbReference>
<keyword evidence="1" id="KW-0963">Cytoplasm</keyword>
<keyword evidence="3" id="KW-0479">Metal-binding</keyword>